<dbReference type="AlphaFoldDB" id="A0A1Y1UGS1"/>
<dbReference type="STRING" id="4999.A0A1Y1UGS1"/>
<feature type="compositionally biased region" description="Basic and acidic residues" evidence="1">
    <location>
        <begin position="670"/>
        <end position="685"/>
    </location>
</feature>
<feature type="region of interest" description="Disordered" evidence="1">
    <location>
        <begin position="155"/>
        <end position="191"/>
    </location>
</feature>
<protein>
    <submittedName>
        <fullName evidence="2">Uncharacterized protein</fullName>
    </submittedName>
</protein>
<dbReference type="InParanoid" id="A0A1Y1UGS1"/>
<dbReference type="GeneID" id="33557612"/>
<feature type="compositionally biased region" description="Low complexity" evidence="1">
    <location>
        <begin position="170"/>
        <end position="184"/>
    </location>
</feature>
<dbReference type="OrthoDB" id="185373at2759"/>
<keyword evidence="3" id="KW-1185">Reference proteome</keyword>
<reference evidence="2 3" key="1">
    <citation type="submission" date="2017-03" db="EMBL/GenBank/DDBJ databases">
        <title>Widespread Adenine N6-methylation of Active Genes in Fungi.</title>
        <authorList>
            <consortium name="DOE Joint Genome Institute"/>
            <person name="Mondo S.J."/>
            <person name="Dannebaum R.O."/>
            <person name="Kuo R.C."/>
            <person name="Louie K.B."/>
            <person name="Bewick A.J."/>
            <person name="Labutti K."/>
            <person name="Haridas S."/>
            <person name="Kuo A."/>
            <person name="Salamov A."/>
            <person name="Ahrendt S.R."/>
            <person name="Lau R."/>
            <person name="Bowen B.P."/>
            <person name="Lipzen A."/>
            <person name="Sullivan W."/>
            <person name="Andreopoulos W.B."/>
            <person name="Clum A."/>
            <person name="Lindquist E."/>
            <person name="Daum C."/>
            <person name="Northen T.R."/>
            <person name="Ramamoorthy G."/>
            <person name="Schmitz R.J."/>
            <person name="Gryganskyi A."/>
            <person name="Culley D."/>
            <person name="Magnuson J."/>
            <person name="James T.Y."/>
            <person name="O'Malley M.A."/>
            <person name="Stajich J.E."/>
            <person name="Spatafora J.W."/>
            <person name="Visel A."/>
            <person name="Grigoriev I.V."/>
        </authorList>
    </citation>
    <scope>NUCLEOTIDE SEQUENCE [LARGE SCALE GENOMIC DNA]</scope>
    <source>
        <strain evidence="2 3">NRRL Y-17943</strain>
    </source>
</reference>
<organism evidence="2 3">
    <name type="scientific">Kockovaella imperatae</name>
    <dbReference type="NCBI Taxonomy" id="4999"/>
    <lineage>
        <taxon>Eukaryota</taxon>
        <taxon>Fungi</taxon>
        <taxon>Dikarya</taxon>
        <taxon>Basidiomycota</taxon>
        <taxon>Agaricomycotina</taxon>
        <taxon>Tremellomycetes</taxon>
        <taxon>Tremellales</taxon>
        <taxon>Cuniculitremaceae</taxon>
        <taxon>Kockovaella</taxon>
    </lineage>
</organism>
<dbReference type="RefSeq" id="XP_021871299.1">
    <property type="nucleotide sequence ID" value="XM_022015803.1"/>
</dbReference>
<evidence type="ECO:0000313" key="3">
    <source>
        <dbReference type="Proteomes" id="UP000193218"/>
    </source>
</evidence>
<sequence length="717" mass="81329">MFQLNVLVGTEPTLQAYLSHLNDVVSSQECTKEDLGTWTRILLDHLTQHVSGRTADRVLRGLVQRMLVQFVDNLDSLPGQSVAHHAIPSDILDRVLSSTMVTETIREVVVNRSYSSRSPLTKGHRSSLIEAAMRTRDEEAITNYLRLPERSALMDAEEVTDTELEDREQLSSSRSQSQYQESPRVLPPPRLSVPKRLERVRYLLAYSSEGLGDLHKALAPYLASPARDSDIEAYSARLRQHRYAWSKLLHAMAVWPEISSEDMMEAWLSLPSTAKTAHVISPLMRGLCARKQYADAWQVWSSYINFAAQRPPDEVGIYIDERTIVDATAAYAVKGMSEQFAFVDYWGKRPRSTRSQSSAFEQSIQLDAFNVNALLRLCRRAGLPSVAFRLLAASYPRWGVLLDHVSLALILDTARKYARSSGYVPPNSGLQHALKMFFAELSAAKIFHSPRDEGLGAVDDTTRFDAYEADGFSKGGPGVLLDPPGFHWYHAHGTVKPYEIAKTIFRQVILGNYPHLQYVVNPLDRDATWDGDSWYHRYFGHESSPAKLQIKFEDRLPLPGAKYTHIIPGVDTWQAYILFLGYFGMIKQIPLALAWMKMLDIRPTWISMLYGLTFIKEVQGEPSRVRGNRGEWKYATDEEIVRDFLSRWLGEGRESVPEPSPSAMVRINSHTREPGDLKAPDGLDEERRRSIVPTPVDVLNLRMWYIGQGRKFIYDGQ</sequence>
<gene>
    <name evidence="2" type="ORF">BD324DRAFT_625445</name>
</gene>
<evidence type="ECO:0000256" key="1">
    <source>
        <dbReference type="SAM" id="MobiDB-lite"/>
    </source>
</evidence>
<feature type="region of interest" description="Disordered" evidence="1">
    <location>
        <begin position="652"/>
        <end position="685"/>
    </location>
</feature>
<comment type="caution">
    <text evidence="2">The sequence shown here is derived from an EMBL/GenBank/DDBJ whole genome shotgun (WGS) entry which is preliminary data.</text>
</comment>
<proteinExistence type="predicted"/>
<feature type="compositionally biased region" description="Acidic residues" evidence="1">
    <location>
        <begin position="155"/>
        <end position="166"/>
    </location>
</feature>
<evidence type="ECO:0000313" key="2">
    <source>
        <dbReference type="EMBL" id="ORX37261.1"/>
    </source>
</evidence>
<dbReference type="Proteomes" id="UP000193218">
    <property type="component" value="Unassembled WGS sequence"/>
</dbReference>
<dbReference type="EMBL" id="NBSH01000006">
    <property type="protein sequence ID" value="ORX37261.1"/>
    <property type="molecule type" value="Genomic_DNA"/>
</dbReference>
<name>A0A1Y1UGS1_9TREE</name>
<accession>A0A1Y1UGS1</accession>